<evidence type="ECO:0000256" key="6">
    <source>
        <dbReference type="ARBA" id="ARBA00023033"/>
    </source>
</evidence>
<dbReference type="Pfam" id="PF00067">
    <property type="entry name" value="p450"/>
    <property type="match status" value="1"/>
</dbReference>
<dbReference type="GO" id="GO:0006082">
    <property type="term" value="P:organic acid metabolic process"/>
    <property type="evidence" value="ECO:0007669"/>
    <property type="project" value="TreeGrafter"/>
</dbReference>
<dbReference type="GO" id="GO:0016712">
    <property type="term" value="F:oxidoreductase activity, acting on paired donors, with incorporation or reduction of molecular oxygen, reduced flavin or flavoprotein as one donor, and incorporation of one atom of oxygen"/>
    <property type="evidence" value="ECO:0007669"/>
    <property type="project" value="TreeGrafter"/>
</dbReference>
<name>A0A3R7MFE1_PENVA</name>
<dbReference type="GO" id="GO:0005506">
    <property type="term" value="F:iron ion binding"/>
    <property type="evidence" value="ECO:0007669"/>
    <property type="project" value="InterPro"/>
</dbReference>
<keyword evidence="11" id="KW-1185">Reference proteome</keyword>
<keyword evidence="6 8" id="KW-0503">Monooxygenase</keyword>
<keyword evidence="5 7" id="KW-0408">Iron</keyword>
<keyword evidence="7 8" id="KW-0349">Heme</keyword>
<dbReference type="PROSITE" id="PS00086">
    <property type="entry name" value="CYTOCHROME_P450"/>
    <property type="match status" value="1"/>
</dbReference>
<evidence type="ECO:0000256" key="9">
    <source>
        <dbReference type="SAM" id="SignalP"/>
    </source>
</evidence>
<evidence type="ECO:0000313" key="11">
    <source>
        <dbReference type="Proteomes" id="UP000283509"/>
    </source>
</evidence>
<organism evidence="10 11">
    <name type="scientific">Penaeus vannamei</name>
    <name type="common">Whiteleg shrimp</name>
    <name type="synonym">Litopenaeus vannamei</name>
    <dbReference type="NCBI Taxonomy" id="6689"/>
    <lineage>
        <taxon>Eukaryota</taxon>
        <taxon>Metazoa</taxon>
        <taxon>Ecdysozoa</taxon>
        <taxon>Arthropoda</taxon>
        <taxon>Crustacea</taxon>
        <taxon>Multicrustacea</taxon>
        <taxon>Malacostraca</taxon>
        <taxon>Eumalacostraca</taxon>
        <taxon>Eucarida</taxon>
        <taxon>Decapoda</taxon>
        <taxon>Dendrobranchiata</taxon>
        <taxon>Penaeoidea</taxon>
        <taxon>Penaeidae</taxon>
        <taxon>Penaeus</taxon>
    </lineage>
</organism>
<evidence type="ECO:0000256" key="3">
    <source>
        <dbReference type="ARBA" id="ARBA00022723"/>
    </source>
</evidence>
<dbReference type="InterPro" id="IPR036396">
    <property type="entry name" value="Cyt_P450_sf"/>
</dbReference>
<evidence type="ECO:0000256" key="7">
    <source>
        <dbReference type="PIRSR" id="PIRSR602401-1"/>
    </source>
</evidence>
<dbReference type="GO" id="GO:0020037">
    <property type="term" value="F:heme binding"/>
    <property type="evidence" value="ECO:0007669"/>
    <property type="project" value="InterPro"/>
</dbReference>
<keyword evidence="9" id="KW-0732">Signal</keyword>
<dbReference type="InterPro" id="IPR050182">
    <property type="entry name" value="Cytochrome_P450_fam2"/>
</dbReference>
<evidence type="ECO:0000256" key="4">
    <source>
        <dbReference type="ARBA" id="ARBA00023002"/>
    </source>
</evidence>
<dbReference type="SUPFAM" id="SSF48264">
    <property type="entry name" value="Cytochrome P450"/>
    <property type="match status" value="1"/>
</dbReference>
<feature type="binding site" description="axial binding residue" evidence="7">
    <location>
        <position position="437"/>
    </location>
    <ligand>
        <name>heme</name>
        <dbReference type="ChEBI" id="CHEBI:30413"/>
    </ligand>
    <ligandPart>
        <name>Fe</name>
        <dbReference type="ChEBI" id="CHEBI:18248"/>
    </ligandPart>
</feature>
<dbReference type="GO" id="GO:0005737">
    <property type="term" value="C:cytoplasm"/>
    <property type="evidence" value="ECO:0007669"/>
    <property type="project" value="TreeGrafter"/>
</dbReference>
<comment type="cofactor">
    <cofactor evidence="1 7">
        <name>heme</name>
        <dbReference type="ChEBI" id="CHEBI:30413"/>
    </cofactor>
</comment>
<evidence type="ECO:0000313" key="10">
    <source>
        <dbReference type="EMBL" id="ROT74908.1"/>
    </source>
</evidence>
<dbReference type="STRING" id="6689.A0A3R7MFE1"/>
<evidence type="ECO:0000256" key="1">
    <source>
        <dbReference type="ARBA" id="ARBA00001971"/>
    </source>
</evidence>
<dbReference type="AlphaFoldDB" id="A0A3R7MFE1"/>
<dbReference type="GO" id="GO:0008395">
    <property type="term" value="F:steroid hydroxylase activity"/>
    <property type="evidence" value="ECO:0007669"/>
    <property type="project" value="TreeGrafter"/>
</dbReference>
<evidence type="ECO:0000256" key="5">
    <source>
        <dbReference type="ARBA" id="ARBA00023004"/>
    </source>
</evidence>
<dbReference type="Gene3D" id="1.10.630.10">
    <property type="entry name" value="Cytochrome P450"/>
    <property type="match status" value="1"/>
</dbReference>
<dbReference type="InterPro" id="IPR001128">
    <property type="entry name" value="Cyt_P450"/>
</dbReference>
<dbReference type="PANTHER" id="PTHR24300">
    <property type="entry name" value="CYTOCHROME P450 508A4-RELATED"/>
    <property type="match status" value="1"/>
</dbReference>
<keyword evidence="4 8" id="KW-0560">Oxidoreductase</keyword>
<dbReference type="PANTHER" id="PTHR24300:SF403">
    <property type="entry name" value="CYTOCHROME P450 306A1"/>
    <property type="match status" value="1"/>
</dbReference>
<evidence type="ECO:0000256" key="2">
    <source>
        <dbReference type="ARBA" id="ARBA00010617"/>
    </source>
</evidence>
<dbReference type="PRINTS" id="PR00463">
    <property type="entry name" value="EP450I"/>
</dbReference>
<dbReference type="InterPro" id="IPR017972">
    <property type="entry name" value="Cyt_P450_CS"/>
</dbReference>
<protein>
    <submittedName>
        <fullName evidence="10">Cytochrome P450 2L1</fullName>
    </submittedName>
</protein>
<dbReference type="InterPro" id="IPR002401">
    <property type="entry name" value="Cyt_P450_E_grp-I"/>
</dbReference>
<accession>A0A3R7MFE1</accession>
<reference evidence="10 11" key="2">
    <citation type="submission" date="2019-01" db="EMBL/GenBank/DDBJ databases">
        <title>The decoding of complex shrimp genome reveals the adaptation for benthos swimmer, frequently molting mechanism and breeding impact on genome.</title>
        <authorList>
            <person name="Sun Y."/>
            <person name="Gao Y."/>
            <person name="Yu Y."/>
        </authorList>
    </citation>
    <scope>NUCLEOTIDE SEQUENCE [LARGE SCALE GENOMIC DNA]</scope>
    <source>
        <tissue evidence="10">Muscle</tissue>
    </source>
</reference>
<feature type="signal peptide" evidence="9">
    <location>
        <begin position="1"/>
        <end position="21"/>
    </location>
</feature>
<gene>
    <name evidence="10" type="ORF">C7M84_006584</name>
</gene>
<dbReference type="GO" id="GO:0006805">
    <property type="term" value="P:xenobiotic metabolic process"/>
    <property type="evidence" value="ECO:0007669"/>
    <property type="project" value="TreeGrafter"/>
</dbReference>
<proteinExistence type="inferred from homology"/>
<dbReference type="EMBL" id="QCYY01001835">
    <property type="protein sequence ID" value="ROT74908.1"/>
    <property type="molecule type" value="Genomic_DNA"/>
</dbReference>
<dbReference type="OrthoDB" id="6365766at2759"/>
<reference evidence="10 11" key="1">
    <citation type="submission" date="2018-04" db="EMBL/GenBank/DDBJ databases">
        <authorList>
            <person name="Zhang X."/>
            <person name="Yuan J."/>
            <person name="Li F."/>
            <person name="Xiang J."/>
        </authorList>
    </citation>
    <scope>NUCLEOTIDE SEQUENCE [LARGE SCALE GENOMIC DNA]</scope>
    <source>
        <tissue evidence="10">Muscle</tissue>
    </source>
</reference>
<dbReference type="FunFam" id="1.10.630.10:FF:000036">
    <property type="entry name" value="CYtochrome P450 family"/>
    <property type="match status" value="1"/>
</dbReference>
<keyword evidence="3 7" id="KW-0479">Metal-binding</keyword>
<dbReference type="PRINTS" id="PR00385">
    <property type="entry name" value="P450"/>
</dbReference>
<comment type="caution">
    <text evidence="10">The sequence shown here is derived from an EMBL/GenBank/DDBJ whole genome shotgun (WGS) entry which is preliminary data.</text>
</comment>
<dbReference type="Proteomes" id="UP000283509">
    <property type="component" value="Unassembled WGS sequence"/>
</dbReference>
<sequence>MLTEALLGVLLLVLLFAFVNKRPSKPPARLWGLPIIGKLPSSEVSLCDQVDELKKKFGNIVSWRMGSRIFIFFCDYRTIKAAFAKVEFTDRPDFYSFDVFNEFTKTGVINTNGALWQNNRRFALRHLRDLGMGKTRLEEAIQHEAVCLVEDFARHAGRPGPLPWSINVAVLNVIWMMVANRRYDVDDVAMQDFNKIVNSSVEDFQGSVIWFDLMPWLLPIVPRFIRNWMGVSQMIEKTDLLLDKMLEHVKEHQKTIDRENPRDLIDAYLIEMEAQKNDPQSTMSITDLKNLLGDLFVAGSETTSSTIRWAIYYLAKYPEVQAKVQREIDSVVPRDVLPSIQQKSSMPYLEAVTLEVHRLASLVRLGVFHFCAKDTVFEGYKIPKGAVLSAHQEGCHMDPAYWEKPNEFYPEHFLDAEGKVLTKKEGFLPFSLGRRQCLGESLARMELFVFLSALLQNFSFSAPKGKELCVEKDPRLPLVNMPKSIDVLRGSSALHHQVDSSLPSTIDLRKALDLIASKGPSK</sequence>
<feature type="chain" id="PRO_5018772386" evidence="9">
    <location>
        <begin position="22"/>
        <end position="522"/>
    </location>
</feature>
<comment type="similarity">
    <text evidence="2 8">Belongs to the cytochrome P450 family.</text>
</comment>
<evidence type="ECO:0000256" key="8">
    <source>
        <dbReference type="RuleBase" id="RU000461"/>
    </source>
</evidence>